<name>A0A6C0BE08_9ZZZZ</name>
<proteinExistence type="predicted"/>
<accession>A0A6C0BE08</accession>
<evidence type="ECO:0000313" key="1">
    <source>
        <dbReference type="EMBL" id="QHS90034.1"/>
    </source>
</evidence>
<organism evidence="1">
    <name type="scientific">viral metagenome</name>
    <dbReference type="NCBI Taxonomy" id="1070528"/>
    <lineage>
        <taxon>unclassified sequences</taxon>
        <taxon>metagenomes</taxon>
        <taxon>organismal metagenomes</taxon>
    </lineage>
</organism>
<dbReference type="AlphaFoldDB" id="A0A6C0BE08"/>
<sequence>METLNVVKADFLPFSVNSSESNILSVSQYFSKDIDERIKRKSQNLGQLSPVEILSDDSFEQIYNNKTYILNQCKYSIESRFNNSSIIVTDLSIKEVMK</sequence>
<reference evidence="1" key="1">
    <citation type="journal article" date="2020" name="Nature">
        <title>Giant virus diversity and host interactions through global metagenomics.</title>
        <authorList>
            <person name="Schulz F."/>
            <person name="Roux S."/>
            <person name="Paez-Espino D."/>
            <person name="Jungbluth S."/>
            <person name="Walsh D.A."/>
            <person name="Denef V.J."/>
            <person name="McMahon K.D."/>
            <person name="Konstantinidis K.T."/>
            <person name="Eloe-Fadrosh E.A."/>
            <person name="Kyrpides N.C."/>
            <person name="Woyke T."/>
        </authorList>
    </citation>
    <scope>NUCLEOTIDE SEQUENCE</scope>
    <source>
        <strain evidence="1">GVMAG-M-3300010160-4</strain>
    </source>
</reference>
<dbReference type="EMBL" id="MN739123">
    <property type="protein sequence ID" value="QHS90034.1"/>
    <property type="molecule type" value="Genomic_DNA"/>
</dbReference>
<protein>
    <submittedName>
        <fullName evidence="1">Uncharacterized protein</fullName>
    </submittedName>
</protein>